<dbReference type="EMBL" id="CAJNOT010002278">
    <property type="protein sequence ID" value="CAF1301672.1"/>
    <property type="molecule type" value="Genomic_DNA"/>
</dbReference>
<comment type="caution">
    <text evidence="1">The sequence shown here is derived from an EMBL/GenBank/DDBJ whole genome shotgun (WGS) entry which is preliminary data.</text>
</comment>
<protein>
    <submittedName>
        <fullName evidence="1">Uncharacterized protein</fullName>
    </submittedName>
</protein>
<name>A0A815E3M8_9BILA</name>
<accession>A0A815E3M8</accession>
<evidence type="ECO:0000313" key="2">
    <source>
        <dbReference type="Proteomes" id="UP000663864"/>
    </source>
</evidence>
<proteinExistence type="predicted"/>
<sequence>MLWGGISYQGLFHKQSPIFVDEWLELIRPKGGDSRKKMYFTGARYAQLIRTIIAQKANEELDDLRYVIFQDDQDRKP</sequence>
<evidence type="ECO:0000313" key="1">
    <source>
        <dbReference type="EMBL" id="CAF1301672.1"/>
    </source>
</evidence>
<dbReference type="AlphaFoldDB" id="A0A815E3M8"/>
<dbReference type="Proteomes" id="UP000663864">
    <property type="component" value="Unassembled WGS sequence"/>
</dbReference>
<organism evidence="1 2">
    <name type="scientific">Rotaria sordida</name>
    <dbReference type="NCBI Taxonomy" id="392033"/>
    <lineage>
        <taxon>Eukaryota</taxon>
        <taxon>Metazoa</taxon>
        <taxon>Spiralia</taxon>
        <taxon>Gnathifera</taxon>
        <taxon>Rotifera</taxon>
        <taxon>Eurotatoria</taxon>
        <taxon>Bdelloidea</taxon>
        <taxon>Philodinida</taxon>
        <taxon>Philodinidae</taxon>
        <taxon>Rotaria</taxon>
    </lineage>
</organism>
<gene>
    <name evidence="1" type="ORF">ZHD862_LOCUS27999</name>
</gene>
<reference evidence="1" key="1">
    <citation type="submission" date="2021-02" db="EMBL/GenBank/DDBJ databases">
        <authorList>
            <person name="Nowell W R."/>
        </authorList>
    </citation>
    <scope>NUCLEOTIDE SEQUENCE</scope>
</reference>